<protein>
    <submittedName>
        <fullName evidence="2">Polymerase-associated protein</fullName>
    </submittedName>
</protein>
<dbReference type="KEGG" id="vg:26123210"/>
<name>K4HH65_ARV</name>
<feature type="compositionally biased region" description="Basic and acidic residues" evidence="1">
    <location>
        <begin position="146"/>
        <end position="167"/>
    </location>
</feature>
<sequence>MEKFNPSKVLGEYDTDKLIASINETNWNLDDDPEFSAPQESIEPSNSIDNYRDEIVKIGVCLSSNNQDYSFLDNQKEKEIFLEEENDWEVEFTKKLEDHNVPNESELEVQINIEDLIALLHFLNVEIDQYNILPLSLQNKVILQRKKEGKSDDKKRQNGKGDKKSCPDSKNQSNNCQTMNAETNGSTNLGADRGPNQTEDNSSMLENDSEAILDSDGGELFQFIIKTMDQGIRVKKKFSGKKVKITRENIGLDYHVINGHIHGKSAKDSIDLKKLMRELIKKGRKYKDYSNQLDLSEIEF</sequence>
<dbReference type="GeneID" id="26123210"/>
<dbReference type="OrthoDB" id="31754at10239"/>
<evidence type="ECO:0000313" key="2">
    <source>
        <dbReference type="EMBL" id="AFR23534.1"/>
    </source>
</evidence>
<dbReference type="RefSeq" id="YP_009177240.1">
    <property type="nucleotide sequence ID" value="NC_028246.1"/>
</dbReference>
<organismHost>
    <name type="scientific">Syncerus caffer</name>
    <name type="common">African buffalo</name>
    <dbReference type="NCBI Taxonomy" id="9970"/>
</organismHost>
<keyword evidence="3" id="KW-1185">Reference proteome</keyword>
<organismHost>
    <name type="scientific">Bubalus bubalis</name>
    <name type="common">Domestic water buffalo</name>
    <dbReference type="NCBI Taxonomy" id="89462"/>
</organismHost>
<gene>
    <name evidence="2" type="primary">P</name>
</gene>
<evidence type="ECO:0000313" key="3">
    <source>
        <dbReference type="Proteomes" id="UP000146330"/>
    </source>
</evidence>
<dbReference type="EMBL" id="JN935380">
    <property type="protein sequence ID" value="AFR23534.1"/>
    <property type="molecule type" value="Viral_cRNA"/>
</dbReference>
<feature type="compositionally biased region" description="Polar residues" evidence="1">
    <location>
        <begin position="168"/>
        <end position="203"/>
    </location>
</feature>
<organismHost>
    <name type="scientific">Culicoides</name>
    <dbReference type="NCBI Taxonomy" id="58271"/>
</organismHost>
<proteinExistence type="predicted"/>
<accession>K4HH65</accession>
<organismHost>
    <name type="scientific">Bos taurus</name>
    <name type="common">Bovine</name>
    <dbReference type="NCBI Taxonomy" id="9913"/>
</organismHost>
<dbReference type="Proteomes" id="UP000146330">
    <property type="component" value="Segment"/>
</dbReference>
<organism evidence="2 3">
    <name type="scientific">Adelaide River virus</name>
    <name type="common">ARV</name>
    <dbReference type="NCBI Taxonomy" id="31612"/>
    <lineage>
        <taxon>Viruses</taxon>
        <taxon>Riboviria</taxon>
        <taxon>Orthornavirae</taxon>
        <taxon>Negarnaviricota</taxon>
        <taxon>Haploviricotina</taxon>
        <taxon>Monjiviricetes</taxon>
        <taxon>Mononegavirales</taxon>
        <taxon>Rhabdoviridae</taxon>
        <taxon>Alpharhabdovirinae</taxon>
        <taxon>Ephemerovirus</taxon>
        <taxon>Ephemerovirus adelaide</taxon>
    </lineage>
</organism>
<evidence type="ECO:0000256" key="1">
    <source>
        <dbReference type="SAM" id="MobiDB-lite"/>
    </source>
</evidence>
<reference evidence="2 3" key="1">
    <citation type="submission" date="2011-10" db="EMBL/GenBank/DDBJ databases">
        <title>Characterisation of Kotokan and Obodhiang viruses provides a novel insight into the genetic diversity of the ephemeroviruses.</title>
        <authorList>
            <person name="Blasdell K."/>
            <person name="Bulach D.M."/>
            <person name="Voysey R."/>
            <person name="Boyle D.B."/>
            <person name="Walker P.J."/>
        </authorList>
    </citation>
    <scope>NUCLEOTIDE SEQUENCE [LARGE SCALE GENOMIC DNA]</scope>
    <source>
        <strain evidence="2">DPP61</strain>
    </source>
</reference>
<feature type="region of interest" description="Disordered" evidence="1">
    <location>
        <begin position="146"/>
        <end position="203"/>
    </location>
</feature>